<name>A0A5C5VDW4_9BACT</name>
<dbReference type="Proteomes" id="UP000316714">
    <property type="component" value="Unassembled WGS sequence"/>
</dbReference>
<dbReference type="RefSeq" id="WP_146564025.1">
    <property type="nucleotide sequence ID" value="NZ_SIHJ01000001.1"/>
</dbReference>
<dbReference type="AlphaFoldDB" id="A0A5C5VDW4"/>
<dbReference type="EMBL" id="SIHJ01000001">
    <property type="protein sequence ID" value="TWT36808.1"/>
    <property type="molecule type" value="Genomic_DNA"/>
</dbReference>
<evidence type="ECO:0000256" key="1">
    <source>
        <dbReference type="SAM" id="SignalP"/>
    </source>
</evidence>
<proteinExistence type="predicted"/>
<sequence precursor="true">MTRTTLTSVALLACLAASCATQPAAMGLTIYSDANDGFLEVRDILPPAGEWPQVHPETFGTYNANVGEWFGQGLTAIVLPFQIPNLGAVSNPFTDANLGVMVHEVGTGPTTTDIDLYAVRTDPNPAILTDDYYNGSAPDPTPGVALIQEGFLNASSPVGFVGAPNNFTDAAGDAALLTYLNNAYDGGSGAGDYVFLRLSYGADDFATVWDAYKVTMREAGQQGEWPVLTLGIVAIPGDTDGNGLVEYPQDFDPILNNWRETNDTFGMTLARTDGDLNVDGVINVSDFREWKDAYLAAGGSPEQVLAAFASLGVPEPTSAALAALVLTAVAGAGRRRA</sequence>
<reference evidence="2 3" key="1">
    <citation type="submission" date="2019-02" db="EMBL/GenBank/DDBJ databases">
        <title>Deep-cultivation of Planctomycetes and their phenomic and genomic characterization uncovers novel biology.</title>
        <authorList>
            <person name="Wiegand S."/>
            <person name="Jogler M."/>
            <person name="Boedeker C."/>
            <person name="Pinto D."/>
            <person name="Vollmers J."/>
            <person name="Rivas-Marin E."/>
            <person name="Kohn T."/>
            <person name="Peeters S.H."/>
            <person name="Heuer A."/>
            <person name="Rast P."/>
            <person name="Oberbeckmann S."/>
            <person name="Bunk B."/>
            <person name="Jeske O."/>
            <person name="Meyerdierks A."/>
            <person name="Storesund J.E."/>
            <person name="Kallscheuer N."/>
            <person name="Luecker S."/>
            <person name="Lage O.M."/>
            <person name="Pohl T."/>
            <person name="Merkel B.J."/>
            <person name="Hornburger P."/>
            <person name="Mueller R.-W."/>
            <person name="Bruemmer F."/>
            <person name="Labrenz M."/>
            <person name="Spormann A.M."/>
            <person name="Op Den Camp H."/>
            <person name="Overmann J."/>
            <person name="Amann R."/>
            <person name="Jetten M.S.M."/>
            <person name="Mascher T."/>
            <person name="Medema M.H."/>
            <person name="Devos D.P."/>
            <person name="Kaster A.-K."/>
            <person name="Ovreas L."/>
            <person name="Rohde M."/>
            <person name="Galperin M.Y."/>
            <person name="Jogler C."/>
        </authorList>
    </citation>
    <scope>NUCLEOTIDE SEQUENCE [LARGE SCALE GENOMIC DNA]</scope>
    <source>
        <strain evidence="2 3">KOR34</strain>
    </source>
</reference>
<accession>A0A5C5VDW4</accession>
<keyword evidence="3" id="KW-1185">Reference proteome</keyword>
<evidence type="ECO:0000313" key="3">
    <source>
        <dbReference type="Proteomes" id="UP000316714"/>
    </source>
</evidence>
<gene>
    <name evidence="2" type="ORF">KOR34_17530</name>
</gene>
<organism evidence="2 3">
    <name type="scientific">Posidoniimonas corsicana</name>
    <dbReference type="NCBI Taxonomy" id="1938618"/>
    <lineage>
        <taxon>Bacteria</taxon>
        <taxon>Pseudomonadati</taxon>
        <taxon>Planctomycetota</taxon>
        <taxon>Planctomycetia</taxon>
        <taxon>Pirellulales</taxon>
        <taxon>Lacipirellulaceae</taxon>
        <taxon>Posidoniimonas</taxon>
    </lineage>
</organism>
<keyword evidence="1" id="KW-0732">Signal</keyword>
<dbReference type="OrthoDB" id="266294at2"/>
<feature type="signal peptide" evidence="1">
    <location>
        <begin position="1"/>
        <end position="24"/>
    </location>
</feature>
<dbReference type="PROSITE" id="PS51257">
    <property type="entry name" value="PROKAR_LIPOPROTEIN"/>
    <property type="match status" value="1"/>
</dbReference>
<comment type="caution">
    <text evidence="2">The sequence shown here is derived from an EMBL/GenBank/DDBJ whole genome shotgun (WGS) entry which is preliminary data.</text>
</comment>
<evidence type="ECO:0000313" key="2">
    <source>
        <dbReference type="EMBL" id="TWT36808.1"/>
    </source>
</evidence>
<evidence type="ECO:0008006" key="4">
    <source>
        <dbReference type="Google" id="ProtNLM"/>
    </source>
</evidence>
<protein>
    <recommendedName>
        <fullName evidence="4">PEP-CTERM protein-sorting domain-containing protein</fullName>
    </recommendedName>
</protein>
<feature type="chain" id="PRO_5022799403" description="PEP-CTERM protein-sorting domain-containing protein" evidence="1">
    <location>
        <begin position="25"/>
        <end position="337"/>
    </location>
</feature>